<dbReference type="EMBL" id="VYYT01000599">
    <property type="protein sequence ID" value="KAK2731242.1"/>
    <property type="molecule type" value="Genomic_DNA"/>
</dbReference>
<accession>A0AAD9Y1C4</accession>
<name>A0AAD9Y1C4_COLKA</name>
<protein>
    <recommendedName>
        <fullName evidence="2">Clr5 domain-containing protein</fullName>
    </recommendedName>
</protein>
<dbReference type="PANTHER" id="PTHR38788:SF3">
    <property type="entry name" value="CLR5 DOMAIN-CONTAINING PROTEIN"/>
    <property type="match status" value="1"/>
</dbReference>
<evidence type="ECO:0000313" key="3">
    <source>
        <dbReference type="EMBL" id="KAK2731242.1"/>
    </source>
</evidence>
<dbReference type="PANTHER" id="PTHR38788">
    <property type="entry name" value="CLR5 DOMAIN-CONTAINING PROTEIN"/>
    <property type="match status" value="1"/>
</dbReference>
<evidence type="ECO:0000313" key="4">
    <source>
        <dbReference type="Proteomes" id="UP001281614"/>
    </source>
</evidence>
<feature type="compositionally biased region" description="Basic residues" evidence="1">
    <location>
        <begin position="1"/>
        <end position="23"/>
    </location>
</feature>
<dbReference type="Pfam" id="PF14420">
    <property type="entry name" value="Clr5"/>
    <property type="match status" value="1"/>
</dbReference>
<comment type="caution">
    <text evidence="3">The sequence shown here is derived from an EMBL/GenBank/DDBJ whole genome shotgun (WGS) entry which is preliminary data.</text>
</comment>
<organism evidence="3 4">
    <name type="scientific">Colletotrichum kahawae</name>
    <name type="common">Coffee berry disease fungus</name>
    <dbReference type="NCBI Taxonomy" id="34407"/>
    <lineage>
        <taxon>Eukaryota</taxon>
        <taxon>Fungi</taxon>
        <taxon>Dikarya</taxon>
        <taxon>Ascomycota</taxon>
        <taxon>Pezizomycotina</taxon>
        <taxon>Sordariomycetes</taxon>
        <taxon>Hypocreomycetidae</taxon>
        <taxon>Glomerellales</taxon>
        <taxon>Glomerellaceae</taxon>
        <taxon>Colletotrichum</taxon>
        <taxon>Colletotrichum gloeosporioides species complex</taxon>
    </lineage>
</organism>
<feature type="domain" description="Clr5" evidence="2">
    <location>
        <begin position="26"/>
        <end position="75"/>
    </location>
</feature>
<dbReference type="InterPro" id="IPR025676">
    <property type="entry name" value="Clr5_dom"/>
</dbReference>
<proteinExistence type="predicted"/>
<feature type="region of interest" description="Disordered" evidence="1">
    <location>
        <begin position="1"/>
        <end position="25"/>
    </location>
</feature>
<evidence type="ECO:0000256" key="1">
    <source>
        <dbReference type="SAM" id="MobiDB-lite"/>
    </source>
</evidence>
<dbReference type="Proteomes" id="UP001281614">
    <property type="component" value="Unassembled WGS sequence"/>
</dbReference>
<feature type="region of interest" description="Disordered" evidence="1">
    <location>
        <begin position="78"/>
        <end position="97"/>
    </location>
</feature>
<evidence type="ECO:0000259" key="2">
    <source>
        <dbReference type="Pfam" id="PF14420"/>
    </source>
</evidence>
<reference evidence="3" key="1">
    <citation type="submission" date="2023-02" db="EMBL/GenBank/DDBJ databases">
        <title>Colletotrichum kahawae CIFC_Que2 genome sequencing and assembly.</title>
        <authorList>
            <person name="Baroncelli R."/>
        </authorList>
    </citation>
    <scope>NUCLEOTIDE SEQUENCE</scope>
    <source>
        <strain evidence="3">CIFC_Que2</strain>
    </source>
</reference>
<keyword evidence="4" id="KW-1185">Reference proteome</keyword>
<sequence length="483" mass="54772">MPGKSRNPRKARLMNNKTRARRKPQGEWEKLKPIICELYANKTLEEVREILQNEHDIQATKRQLVYRLEKWEMRKYNIGEPESSGSPESQDSESSPVEVYSCDGDCAITHSIPDVVREDQTVGIQAAEVLLAVCDTEGAWKEFEKAKNNGSICLTALARSAETENQCRETLDLLGQHIFPSSMDPSSPQLGLLYALVCDNLNCGFEDRKQTIANAVSASTVAINGFLLRDENSVDLVNYILLDNFMETHHELLSDVCKSQLQFYLNNVDRWVLTGNIENMMQSSSLYGQSSSSLPVRVLQQCLVWCCQQLDHVSNDLDYTMRLQLDVRPGEHQAAWKDLFELFGTLWRILKEQYVRKGKWPEWAGSSVEAMNISHAETLSYVCWLLVDPRNIIGGSEGERDLVVRSRLVAHDVFHWPAEILWAAFREAFERFNRVTVADGKENRDFGAAAIQQFRAFVRTTLGGPDDTNAALTADMAGLWWGD</sequence>
<feature type="compositionally biased region" description="Low complexity" evidence="1">
    <location>
        <begin position="80"/>
        <end position="97"/>
    </location>
</feature>
<dbReference type="AlphaFoldDB" id="A0AAD9Y1C4"/>
<gene>
    <name evidence="3" type="ORF">CKAH01_09118</name>
</gene>